<keyword evidence="2" id="KW-1133">Transmembrane helix</keyword>
<sequence>MASPGPPTWTLVALTCFYSYMPTALYFYAMHHNHPLIKHRKPHLIASTCGLLTAYSLGSPVVMLWRDTCPAIVFVVVVFVAPIFAITTLLVSALVVVLHHKITELLVAPTQFPLHLVPTLTPTAGCSAQPINGLAFSALALSLPRHFLPVVVFQLVFVGQYMLMAGAAIVLANLLAPLVDTFHQREAYQRSFACAGTLVVVSLLLALVERVFTLYYSRHLLNSLAAQANVVCHVLLPLRHVCTSSILSLYRPGPSSALVKTRTQVVAASDAILLHAPSCTRSCKKGPISRPASPFADANVRRKSSWRGNALNPSTRLRPSDASAMARPSRRQTTSSPCVCTERAPGFANVRASFWSPLCPSMDRMEGHALLAHLATEILPRFQAHSTCWSKVHQLAAAPPPTLPRVDRGEYIAHDVAHAVAMDGHVADMLSLDQQPYDGRPDVNDSLRPAVGGLTTETSSRRG</sequence>
<feature type="region of interest" description="Disordered" evidence="1">
    <location>
        <begin position="306"/>
        <end position="338"/>
    </location>
</feature>
<evidence type="ECO:0000313" key="3">
    <source>
        <dbReference type="EMBL" id="KAF0683417.1"/>
    </source>
</evidence>
<feature type="transmembrane region" description="Helical" evidence="2">
    <location>
        <begin position="43"/>
        <end position="65"/>
    </location>
</feature>
<evidence type="ECO:0000313" key="4">
    <source>
        <dbReference type="EMBL" id="VFU01180.1"/>
    </source>
</evidence>
<dbReference type="EMBL" id="CAADRA010007431">
    <property type="protein sequence ID" value="VFU01180.1"/>
    <property type="molecule type" value="Genomic_DNA"/>
</dbReference>
<name>A0A485LSL5_9STRA</name>
<feature type="transmembrane region" description="Helical" evidence="2">
    <location>
        <begin position="71"/>
        <end position="98"/>
    </location>
</feature>
<protein>
    <submittedName>
        <fullName evidence="4">Aste57867_24541 protein</fullName>
    </submittedName>
</protein>
<feature type="region of interest" description="Disordered" evidence="1">
    <location>
        <begin position="435"/>
        <end position="463"/>
    </location>
</feature>
<dbReference type="EMBL" id="VJMH01007405">
    <property type="protein sequence ID" value="KAF0683417.1"/>
    <property type="molecule type" value="Genomic_DNA"/>
</dbReference>
<keyword evidence="2" id="KW-0812">Transmembrane</keyword>
<keyword evidence="2" id="KW-0472">Membrane</keyword>
<feature type="transmembrane region" description="Helical" evidence="2">
    <location>
        <begin position="147"/>
        <end position="175"/>
    </location>
</feature>
<dbReference type="AlphaFoldDB" id="A0A485LSL5"/>
<reference evidence="3" key="2">
    <citation type="submission" date="2019-06" db="EMBL/GenBank/DDBJ databases">
        <title>Genomics analysis of Aphanomyces spp. identifies a new class of oomycete effector associated with host adaptation.</title>
        <authorList>
            <person name="Gaulin E."/>
        </authorList>
    </citation>
    <scope>NUCLEOTIDE SEQUENCE</scope>
    <source>
        <strain evidence="3">CBS 578.67</strain>
    </source>
</reference>
<dbReference type="Proteomes" id="UP000332933">
    <property type="component" value="Unassembled WGS sequence"/>
</dbReference>
<gene>
    <name evidence="4" type="primary">Aste57867_24541</name>
    <name evidence="3" type="ORF">As57867_024464</name>
    <name evidence="4" type="ORF">ASTE57867_24541</name>
</gene>
<feature type="transmembrane region" description="Helical" evidence="2">
    <location>
        <begin position="187"/>
        <end position="208"/>
    </location>
</feature>
<feature type="transmembrane region" description="Helical" evidence="2">
    <location>
        <begin position="12"/>
        <end position="31"/>
    </location>
</feature>
<keyword evidence="5" id="KW-1185">Reference proteome</keyword>
<proteinExistence type="predicted"/>
<evidence type="ECO:0000256" key="1">
    <source>
        <dbReference type="SAM" id="MobiDB-lite"/>
    </source>
</evidence>
<evidence type="ECO:0000256" key="2">
    <source>
        <dbReference type="SAM" id="Phobius"/>
    </source>
</evidence>
<organism evidence="4 5">
    <name type="scientific">Aphanomyces stellatus</name>
    <dbReference type="NCBI Taxonomy" id="120398"/>
    <lineage>
        <taxon>Eukaryota</taxon>
        <taxon>Sar</taxon>
        <taxon>Stramenopiles</taxon>
        <taxon>Oomycota</taxon>
        <taxon>Saprolegniomycetes</taxon>
        <taxon>Saprolegniales</taxon>
        <taxon>Verrucalvaceae</taxon>
        <taxon>Aphanomyces</taxon>
    </lineage>
</organism>
<reference evidence="4 5" key="1">
    <citation type="submission" date="2019-03" db="EMBL/GenBank/DDBJ databases">
        <authorList>
            <person name="Gaulin E."/>
            <person name="Dumas B."/>
        </authorList>
    </citation>
    <scope>NUCLEOTIDE SEQUENCE [LARGE SCALE GENOMIC DNA]</scope>
    <source>
        <strain evidence="4">CBS 568.67</strain>
    </source>
</reference>
<evidence type="ECO:0000313" key="5">
    <source>
        <dbReference type="Proteomes" id="UP000332933"/>
    </source>
</evidence>
<accession>A0A485LSL5</accession>